<organism evidence="2 3">
    <name type="scientific">Amycolatopsis minnesotensis</name>
    <dbReference type="NCBI Taxonomy" id="337894"/>
    <lineage>
        <taxon>Bacteria</taxon>
        <taxon>Bacillati</taxon>
        <taxon>Actinomycetota</taxon>
        <taxon>Actinomycetes</taxon>
        <taxon>Pseudonocardiales</taxon>
        <taxon>Pseudonocardiaceae</taxon>
        <taxon>Amycolatopsis</taxon>
    </lineage>
</organism>
<feature type="compositionally biased region" description="Gly residues" evidence="1">
    <location>
        <begin position="142"/>
        <end position="157"/>
    </location>
</feature>
<name>A0ABN2QGQ5_9PSEU</name>
<evidence type="ECO:0000313" key="2">
    <source>
        <dbReference type="EMBL" id="GAA1951541.1"/>
    </source>
</evidence>
<feature type="region of interest" description="Disordered" evidence="1">
    <location>
        <begin position="138"/>
        <end position="157"/>
    </location>
</feature>
<dbReference type="Pfam" id="PF14081">
    <property type="entry name" value="DUF4262"/>
    <property type="match status" value="1"/>
</dbReference>
<comment type="caution">
    <text evidence="2">The sequence shown here is derived from an EMBL/GenBank/DDBJ whole genome shotgun (WGS) entry which is preliminary data.</text>
</comment>
<evidence type="ECO:0000313" key="3">
    <source>
        <dbReference type="Proteomes" id="UP001501116"/>
    </source>
</evidence>
<reference evidence="2 3" key="1">
    <citation type="journal article" date="2019" name="Int. J. Syst. Evol. Microbiol.">
        <title>The Global Catalogue of Microorganisms (GCM) 10K type strain sequencing project: providing services to taxonomists for standard genome sequencing and annotation.</title>
        <authorList>
            <consortium name="The Broad Institute Genomics Platform"/>
            <consortium name="The Broad Institute Genome Sequencing Center for Infectious Disease"/>
            <person name="Wu L."/>
            <person name="Ma J."/>
        </authorList>
    </citation>
    <scope>NUCLEOTIDE SEQUENCE [LARGE SCALE GENOMIC DNA]</scope>
    <source>
        <strain evidence="2 3">JCM 14545</strain>
    </source>
</reference>
<accession>A0ABN2QGQ5</accession>
<dbReference type="Proteomes" id="UP001501116">
    <property type="component" value="Unassembled WGS sequence"/>
</dbReference>
<protein>
    <submittedName>
        <fullName evidence="2">DUF4262 domain-containing protein</fullName>
    </submittedName>
</protein>
<dbReference type="InterPro" id="IPR025358">
    <property type="entry name" value="DUF4262"/>
</dbReference>
<proteinExistence type="predicted"/>
<gene>
    <name evidence="2" type="ORF">GCM10009754_20520</name>
</gene>
<dbReference type="RefSeq" id="WP_344416049.1">
    <property type="nucleotide sequence ID" value="NZ_BAAANN010000006.1"/>
</dbReference>
<sequence>MCWHCDNPGGSRLDYLDHLRETIISCGWAVQSIARDRLYPPWAYTVGLTSRGRPELVATGLPPDRAGALLNSVAEHVLHDDAPAPGAQIPLRGGPLIEIVEVAEPSAHLFTAIELYGDGVRAVQLVYADDRGHWPWDRGFRGGKGGQPVLGNRGGGG</sequence>
<dbReference type="EMBL" id="BAAANN010000006">
    <property type="protein sequence ID" value="GAA1951541.1"/>
    <property type="molecule type" value="Genomic_DNA"/>
</dbReference>
<keyword evidence="3" id="KW-1185">Reference proteome</keyword>
<evidence type="ECO:0000256" key="1">
    <source>
        <dbReference type="SAM" id="MobiDB-lite"/>
    </source>
</evidence>